<dbReference type="EMBL" id="CM000884">
    <property type="protein sequence ID" value="PNT60615.1"/>
    <property type="molecule type" value="Genomic_DNA"/>
</dbReference>
<name>A0A2K2CF09_BRADI</name>
<evidence type="ECO:0000313" key="3">
    <source>
        <dbReference type="Proteomes" id="UP000008810"/>
    </source>
</evidence>
<organism evidence="1">
    <name type="scientific">Brachypodium distachyon</name>
    <name type="common">Purple false brome</name>
    <name type="synonym">Trachynia distachya</name>
    <dbReference type="NCBI Taxonomy" id="15368"/>
    <lineage>
        <taxon>Eukaryota</taxon>
        <taxon>Viridiplantae</taxon>
        <taxon>Streptophyta</taxon>
        <taxon>Embryophyta</taxon>
        <taxon>Tracheophyta</taxon>
        <taxon>Spermatophyta</taxon>
        <taxon>Magnoliopsida</taxon>
        <taxon>Liliopsida</taxon>
        <taxon>Poales</taxon>
        <taxon>Poaceae</taxon>
        <taxon>BOP clade</taxon>
        <taxon>Pooideae</taxon>
        <taxon>Stipodae</taxon>
        <taxon>Brachypodieae</taxon>
        <taxon>Brachypodium</taxon>
    </lineage>
</organism>
<dbReference type="Proteomes" id="UP000008810">
    <property type="component" value="Chromosome 5"/>
</dbReference>
<reference evidence="2" key="3">
    <citation type="submission" date="2018-08" db="UniProtKB">
        <authorList>
            <consortium name="EnsemblPlants"/>
        </authorList>
    </citation>
    <scope>IDENTIFICATION</scope>
    <source>
        <strain evidence="2">cv. Bd21</strain>
    </source>
</reference>
<dbReference type="Gramene" id="PNT60615">
    <property type="protein sequence ID" value="PNT60615"/>
    <property type="gene ID" value="BRADI_5g02323v3"/>
</dbReference>
<dbReference type="AlphaFoldDB" id="A0A2K2CF09"/>
<evidence type="ECO:0000313" key="1">
    <source>
        <dbReference type="EMBL" id="PNT60615.1"/>
    </source>
</evidence>
<gene>
    <name evidence="1" type="ORF">BRADI_5g02323v3</name>
</gene>
<reference evidence="1" key="2">
    <citation type="submission" date="2017-06" db="EMBL/GenBank/DDBJ databases">
        <title>WGS assembly of Brachypodium distachyon.</title>
        <authorList>
            <consortium name="The International Brachypodium Initiative"/>
            <person name="Lucas S."/>
            <person name="Harmon-Smith M."/>
            <person name="Lail K."/>
            <person name="Tice H."/>
            <person name="Grimwood J."/>
            <person name="Bruce D."/>
            <person name="Barry K."/>
            <person name="Shu S."/>
            <person name="Lindquist E."/>
            <person name="Wang M."/>
            <person name="Pitluck S."/>
            <person name="Vogel J.P."/>
            <person name="Garvin D.F."/>
            <person name="Mockler T.C."/>
            <person name="Schmutz J."/>
            <person name="Rokhsar D."/>
            <person name="Bevan M.W."/>
        </authorList>
    </citation>
    <scope>NUCLEOTIDE SEQUENCE</scope>
    <source>
        <strain evidence="1">Bd21</strain>
    </source>
</reference>
<sequence length="73" mass="8728">MGNRELLALVYNLLQHWLCGKNPTEPDCDKWESERLKEEEGDALRLVTTLVFCCRPWFSVMFSLNMLYCFIFY</sequence>
<reference evidence="1 2" key="1">
    <citation type="journal article" date="2010" name="Nature">
        <title>Genome sequencing and analysis of the model grass Brachypodium distachyon.</title>
        <authorList>
            <consortium name="International Brachypodium Initiative"/>
        </authorList>
    </citation>
    <scope>NUCLEOTIDE SEQUENCE [LARGE SCALE GENOMIC DNA]</scope>
    <source>
        <strain evidence="1 2">Bd21</strain>
    </source>
</reference>
<accession>A0A2K2CF09</accession>
<proteinExistence type="predicted"/>
<dbReference type="InParanoid" id="A0A2K2CF09"/>
<protein>
    <submittedName>
        <fullName evidence="1 2">Uncharacterized protein</fullName>
    </submittedName>
</protein>
<dbReference type="EnsemblPlants" id="PNT60615">
    <property type="protein sequence ID" value="PNT60615"/>
    <property type="gene ID" value="BRADI_5g02323v3"/>
</dbReference>
<keyword evidence="3" id="KW-1185">Reference proteome</keyword>
<evidence type="ECO:0000313" key="2">
    <source>
        <dbReference type="EnsemblPlants" id="PNT60615"/>
    </source>
</evidence>